<dbReference type="Proteomes" id="UP001430172">
    <property type="component" value="Unassembled WGS sequence"/>
</dbReference>
<keyword evidence="3" id="KW-1185">Reference proteome</keyword>
<sequence length="159" mass="16853">MSRTGIRIRTLIGVAVATTVLGFLVAMVVTRDGTLLQRPPWVAGLLLVVMGGLVLWLARPVRHHLRSGRRTSIDALRAARTVVLAQAGALTGAAAAGWYLGQVLALLGDLSLVANRERLLPFGLMTLASLALAGAGLLAQAWCRIDEGDDDRPDDDRPA</sequence>
<dbReference type="EMBL" id="JAFDVD010000007">
    <property type="protein sequence ID" value="MBM6399966.1"/>
    <property type="molecule type" value="Genomic_DNA"/>
</dbReference>
<evidence type="ECO:0000313" key="2">
    <source>
        <dbReference type="EMBL" id="MBM6399966.1"/>
    </source>
</evidence>
<feature type="transmembrane region" description="Helical" evidence="1">
    <location>
        <begin position="119"/>
        <end position="139"/>
    </location>
</feature>
<accession>A0ABS2CJA5</accession>
<dbReference type="RefSeq" id="WP_204130448.1">
    <property type="nucleotide sequence ID" value="NZ_JAFDVD010000007.1"/>
</dbReference>
<proteinExistence type="predicted"/>
<feature type="transmembrane region" description="Helical" evidence="1">
    <location>
        <begin position="12"/>
        <end position="29"/>
    </location>
</feature>
<gene>
    <name evidence="2" type="ORF">JQN70_06190</name>
</gene>
<feature type="transmembrane region" description="Helical" evidence="1">
    <location>
        <begin position="78"/>
        <end position="99"/>
    </location>
</feature>
<dbReference type="Pfam" id="PF11377">
    <property type="entry name" value="DUF3180"/>
    <property type="match status" value="1"/>
</dbReference>
<comment type="caution">
    <text evidence="2">The sequence shown here is derived from an EMBL/GenBank/DDBJ whole genome shotgun (WGS) entry which is preliminary data.</text>
</comment>
<evidence type="ECO:0000256" key="1">
    <source>
        <dbReference type="SAM" id="Phobius"/>
    </source>
</evidence>
<organism evidence="2 3">
    <name type="scientific">Phycicoccus sonneratiae</name>
    <dbReference type="NCBI Taxonomy" id="2807628"/>
    <lineage>
        <taxon>Bacteria</taxon>
        <taxon>Bacillati</taxon>
        <taxon>Actinomycetota</taxon>
        <taxon>Actinomycetes</taxon>
        <taxon>Micrococcales</taxon>
        <taxon>Intrasporangiaceae</taxon>
        <taxon>Phycicoccus</taxon>
    </lineage>
</organism>
<name>A0ABS2CJA5_9MICO</name>
<keyword evidence="1" id="KW-0812">Transmembrane</keyword>
<protein>
    <submittedName>
        <fullName evidence="2">DUF3180 domain-containing protein</fullName>
    </submittedName>
</protein>
<dbReference type="InterPro" id="IPR021517">
    <property type="entry name" value="DUF3180"/>
</dbReference>
<reference evidence="2" key="1">
    <citation type="submission" date="2021-02" db="EMBL/GenBank/DDBJ databases">
        <title>Phycicoccus sp. MQZ13P-5T, whole genome shotgun sequence.</title>
        <authorList>
            <person name="Tuo L."/>
        </authorList>
    </citation>
    <scope>NUCLEOTIDE SEQUENCE</scope>
    <source>
        <strain evidence="2">MQZ13P-5</strain>
    </source>
</reference>
<evidence type="ECO:0000313" key="3">
    <source>
        <dbReference type="Proteomes" id="UP001430172"/>
    </source>
</evidence>
<keyword evidence="1" id="KW-0472">Membrane</keyword>
<keyword evidence="1" id="KW-1133">Transmembrane helix</keyword>
<feature type="transmembrane region" description="Helical" evidence="1">
    <location>
        <begin position="41"/>
        <end position="58"/>
    </location>
</feature>